<dbReference type="InterPro" id="IPR006860">
    <property type="entry name" value="FecR"/>
</dbReference>
<evidence type="ECO:0000313" key="4">
    <source>
        <dbReference type="EMBL" id="KDR51144.1"/>
    </source>
</evidence>
<feature type="domain" description="FecR protein" evidence="2">
    <location>
        <begin position="112"/>
        <end position="205"/>
    </location>
</feature>
<gene>
    <name evidence="4" type="ORF">HMPREF1991_02774</name>
</gene>
<dbReference type="eggNOG" id="COG3712">
    <property type="taxonomic scope" value="Bacteria"/>
</dbReference>
<dbReference type="PANTHER" id="PTHR30273:SF2">
    <property type="entry name" value="PROTEIN FECR"/>
    <property type="match status" value="1"/>
</dbReference>
<feature type="transmembrane region" description="Helical" evidence="1">
    <location>
        <begin position="65"/>
        <end position="85"/>
    </location>
</feature>
<dbReference type="Pfam" id="PF04773">
    <property type="entry name" value="FecR"/>
    <property type="match status" value="1"/>
</dbReference>
<evidence type="ECO:0000256" key="1">
    <source>
        <dbReference type="SAM" id="Phobius"/>
    </source>
</evidence>
<dbReference type="InterPro" id="IPR032508">
    <property type="entry name" value="FecR_C"/>
</dbReference>
<keyword evidence="1" id="KW-0472">Membrane</keyword>
<evidence type="ECO:0000313" key="5">
    <source>
        <dbReference type="Proteomes" id="UP000027442"/>
    </source>
</evidence>
<dbReference type="Gene3D" id="2.60.120.1440">
    <property type="match status" value="1"/>
</dbReference>
<dbReference type="PATRIC" id="fig|1122985.7.peg.2866"/>
<proteinExistence type="predicted"/>
<dbReference type="AlphaFoldDB" id="A0A069QGN1"/>
<comment type="caution">
    <text evidence="4">The sequence shown here is derived from an EMBL/GenBank/DDBJ whole genome shotgun (WGS) entry which is preliminary data.</text>
</comment>
<feature type="domain" description="Protein FecR C-terminal" evidence="3">
    <location>
        <begin position="250"/>
        <end position="315"/>
    </location>
</feature>
<dbReference type="EMBL" id="JNGW01000120">
    <property type="protein sequence ID" value="KDR51144.1"/>
    <property type="molecule type" value="Genomic_DNA"/>
</dbReference>
<dbReference type="RefSeq" id="WP_018967230.1">
    <property type="nucleotide sequence ID" value="NZ_KB899213.1"/>
</dbReference>
<reference evidence="4 5" key="1">
    <citation type="submission" date="2013-08" db="EMBL/GenBank/DDBJ databases">
        <authorList>
            <person name="Weinstock G."/>
            <person name="Sodergren E."/>
            <person name="Wylie T."/>
            <person name="Fulton L."/>
            <person name="Fulton R."/>
            <person name="Fronick C."/>
            <person name="O'Laughlin M."/>
            <person name="Godfrey J."/>
            <person name="Miner T."/>
            <person name="Herter B."/>
            <person name="Appelbaum E."/>
            <person name="Cordes M."/>
            <person name="Lek S."/>
            <person name="Wollam A."/>
            <person name="Pepin K.H."/>
            <person name="Palsikar V.B."/>
            <person name="Mitreva M."/>
            <person name="Wilson R.K."/>
        </authorList>
    </citation>
    <scope>NUCLEOTIDE SEQUENCE [LARGE SCALE GENOMIC DNA]</scope>
    <source>
        <strain evidence="4 5">ATCC 15930</strain>
    </source>
</reference>
<name>A0A069QGN1_HOYLO</name>
<evidence type="ECO:0000259" key="3">
    <source>
        <dbReference type="Pfam" id="PF16344"/>
    </source>
</evidence>
<evidence type="ECO:0000259" key="2">
    <source>
        <dbReference type="Pfam" id="PF04773"/>
    </source>
</evidence>
<dbReference type="Proteomes" id="UP000027442">
    <property type="component" value="Unassembled WGS sequence"/>
</dbReference>
<dbReference type="Gene3D" id="3.55.50.30">
    <property type="match status" value="1"/>
</dbReference>
<dbReference type="PANTHER" id="PTHR30273">
    <property type="entry name" value="PERIPLASMIC SIGNAL SENSOR AND SIGMA FACTOR ACTIVATOR FECR-RELATED"/>
    <property type="match status" value="1"/>
</dbReference>
<dbReference type="Pfam" id="PF16344">
    <property type="entry name" value="FecR_C"/>
    <property type="match status" value="1"/>
</dbReference>
<protein>
    <submittedName>
        <fullName evidence="4">Sigma factor regulatory protein, FecR/PupR family</fullName>
    </submittedName>
</protein>
<dbReference type="InterPro" id="IPR012373">
    <property type="entry name" value="Ferrdict_sens_TM"/>
</dbReference>
<keyword evidence="1" id="KW-1133">Transmembrane helix</keyword>
<keyword evidence="5" id="KW-1185">Reference proteome</keyword>
<dbReference type="PIRSF" id="PIRSF018266">
    <property type="entry name" value="FecR"/>
    <property type="match status" value="1"/>
</dbReference>
<accession>A0A069QGN1</accession>
<dbReference type="HOGENOM" id="CLU_050192_2_3_10"/>
<sequence>MQKTNKTQTPMNRDIYDMRFDGSEEDLILQDFITRAEPANAVNERLMARIYEKIQADKAQKRRRWWRVAAAVAVPLVACSLWLGLNMQHGQQATKQQAERPKQVVASVMQELAVPTGHTLTFTLPDGTRMTANSRTRIRYPKPFRARTRDIYIIGEAYFEVAHEARRPFVVHAQGFDVKVLGTHFCVNSYAADKANVVLAEGRVEVNTATNDKVNMLPNERLNIAQGQFASKTKVDATAYVDRLKGVLPMRGMRLADVAEYLENYYGVRFKVQDSLRNEQLYGKLVTAAPLADVLTSLCNISRAEATVKNGVVTIVRR</sequence>
<dbReference type="GO" id="GO:0016989">
    <property type="term" value="F:sigma factor antagonist activity"/>
    <property type="evidence" value="ECO:0007669"/>
    <property type="project" value="TreeGrafter"/>
</dbReference>
<organism evidence="4 5">
    <name type="scientific">Hoylesella loescheii DSM 19665 = JCM 12249 = ATCC 15930</name>
    <dbReference type="NCBI Taxonomy" id="1122985"/>
    <lineage>
        <taxon>Bacteria</taxon>
        <taxon>Pseudomonadati</taxon>
        <taxon>Bacteroidota</taxon>
        <taxon>Bacteroidia</taxon>
        <taxon>Bacteroidales</taxon>
        <taxon>Prevotellaceae</taxon>
        <taxon>Hoylesella</taxon>
    </lineage>
</organism>
<keyword evidence="1" id="KW-0812">Transmembrane</keyword>